<reference evidence="8 9" key="2">
    <citation type="submission" date="2014-05" db="EMBL/GenBank/DDBJ databases">
        <title>Genome sequence of Streptococcus gallolyticus.</title>
        <authorList>
            <person name="Del Campo R."/>
        </authorList>
    </citation>
    <scope>NUCLEOTIDE SEQUENCE [LARGE SCALE GENOMIC DNA]</scope>
    <source>
        <strain evidence="8 9">LMG17956</strain>
    </source>
</reference>
<evidence type="ECO:0000256" key="4">
    <source>
        <dbReference type="ARBA" id="ARBA00022989"/>
    </source>
</evidence>
<reference evidence="8 9" key="1">
    <citation type="submission" date="2014-02" db="EMBL/GenBank/DDBJ databases">
        <authorList>
            <person name="Manrique M."/>
        </authorList>
    </citation>
    <scope>NUCLEOTIDE SEQUENCE [LARGE SCALE GENOMIC DNA]</scope>
    <source>
        <strain evidence="8 9">LMG17956</strain>
    </source>
</reference>
<dbReference type="Pfam" id="PF07690">
    <property type="entry name" value="MFS_1"/>
    <property type="match status" value="1"/>
</dbReference>
<feature type="domain" description="Major facilitator superfamily (MFS) profile" evidence="7">
    <location>
        <begin position="170"/>
        <end position="389"/>
    </location>
</feature>
<keyword evidence="2" id="KW-0813">Transport</keyword>
<dbReference type="InterPro" id="IPR020846">
    <property type="entry name" value="MFS_dom"/>
</dbReference>
<dbReference type="Proteomes" id="UP000027584">
    <property type="component" value="Unassembled WGS sequence"/>
</dbReference>
<keyword evidence="3 6" id="KW-0812">Transmembrane</keyword>
<dbReference type="PROSITE" id="PS50850">
    <property type="entry name" value="MFS"/>
    <property type="match status" value="1"/>
</dbReference>
<dbReference type="PANTHER" id="PTHR23530:SF1">
    <property type="entry name" value="PERMEASE, MAJOR FACILITATOR SUPERFAMILY-RELATED"/>
    <property type="match status" value="1"/>
</dbReference>
<protein>
    <submittedName>
        <fullName evidence="8">Putative permease, major facilitator superfamily</fullName>
    </submittedName>
</protein>
<dbReference type="InterPro" id="IPR011701">
    <property type="entry name" value="MFS"/>
</dbReference>
<feature type="transmembrane region" description="Helical" evidence="6">
    <location>
        <begin position="12"/>
        <end position="31"/>
    </location>
</feature>
<gene>
    <name evidence="8" type="ORF">BN963_SGAL_01472</name>
</gene>
<evidence type="ECO:0000256" key="6">
    <source>
        <dbReference type="SAM" id="Phobius"/>
    </source>
</evidence>
<feature type="transmembrane region" description="Helical" evidence="6">
    <location>
        <begin position="215"/>
        <end position="236"/>
    </location>
</feature>
<name>A0A060RKR8_9STRE</name>
<dbReference type="InterPro" id="IPR036259">
    <property type="entry name" value="MFS_trans_sf"/>
</dbReference>
<dbReference type="Gene3D" id="1.20.1250.20">
    <property type="entry name" value="MFS general substrate transporter like domains"/>
    <property type="match status" value="1"/>
</dbReference>
<sequence length="389" mass="44288">MFKKSYRHNIALVGASEFFGFFGITSFWLLFLSQHGMSFGQIGILESLFHLTSLLSEVPSGVLADRFTYRTNLYLGRLMSILSCLFMLFGQGNFWIYAFGMVLNAWAYNFDSGTSTAMLFESAKEAGLENKFLKFSSFVSAVAEATRTLGAVVAGFFVHDLLDMTYVIQIFFSLIVIILIVMMKEPTFKKEREEPASLSRILKTVVQEFKVNRHLFYWLITSQVFCVMMCMFYFYYQNELEILPSWQISLLMLISSVINIGAVWLASKIGQRFKAVALLPILVGLTGMLYVLAITKLPLIYMIIYLMADGLYAFFLPIFNNDLQVMIPSDVRATMLSVTAMFFSLFMIVIFPMTGFLIDWLGFSLTFLLLGIVLMLLAPLLILKRNDLT</sequence>
<evidence type="ECO:0000313" key="8">
    <source>
        <dbReference type="EMBL" id="CDO18274.1"/>
    </source>
</evidence>
<organism evidence="8 9">
    <name type="scientific">Streptococcus gallolyticus</name>
    <dbReference type="NCBI Taxonomy" id="315405"/>
    <lineage>
        <taxon>Bacteria</taxon>
        <taxon>Bacillati</taxon>
        <taxon>Bacillota</taxon>
        <taxon>Bacilli</taxon>
        <taxon>Lactobacillales</taxon>
        <taxon>Streptococcaceae</taxon>
        <taxon>Streptococcus</taxon>
    </lineage>
</organism>
<dbReference type="PANTHER" id="PTHR23530">
    <property type="entry name" value="TRANSPORT PROTEIN-RELATED"/>
    <property type="match status" value="1"/>
</dbReference>
<feature type="transmembrane region" description="Helical" evidence="6">
    <location>
        <begin position="360"/>
        <end position="383"/>
    </location>
</feature>
<feature type="transmembrane region" description="Helical" evidence="6">
    <location>
        <begin position="273"/>
        <end position="293"/>
    </location>
</feature>
<feature type="transmembrane region" description="Helical" evidence="6">
    <location>
        <begin position="248"/>
        <end position="266"/>
    </location>
</feature>
<dbReference type="SUPFAM" id="SSF103473">
    <property type="entry name" value="MFS general substrate transporter"/>
    <property type="match status" value="1"/>
</dbReference>
<evidence type="ECO:0000259" key="7">
    <source>
        <dbReference type="PROSITE" id="PS50850"/>
    </source>
</evidence>
<comment type="caution">
    <text evidence="8">The sequence shown here is derived from an EMBL/GenBank/DDBJ whole genome shotgun (WGS) entry which is preliminary data.</text>
</comment>
<comment type="subcellular location">
    <subcellularLocation>
        <location evidence="1">Cell membrane</location>
        <topology evidence="1">Multi-pass membrane protein</topology>
    </subcellularLocation>
</comment>
<evidence type="ECO:0000256" key="2">
    <source>
        <dbReference type="ARBA" id="ARBA00022448"/>
    </source>
</evidence>
<dbReference type="EMBL" id="CCBC010000177">
    <property type="protein sequence ID" value="CDO18274.1"/>
    <property type="molecule type" value="Genomic_DNA"/>
</dbReference>
<dbReference type="InterPro" id="IPR053160">
    <property type="entry name" value="MFS_DHA3_Transporter"/>
</dbReference>
<feature type="transmembrane region" description="Helical" evidence="6">
    <location>
        <begin position="331"/>
        <end position="354"/>
    </location>
</feature>
<feature type="transmembrane region" description="Helical" evidence="6">
    <location>
        <begin position="164"/>
        <end position="183"/>
    </location>
</feature>
<dbReference type="GO" id="GO:0005886">
    <property type="term" value="C:plasma membrane"/>
    <property type="evidence" value="ECO:0007669"/>
    <property type="project" value="UniProtKB-SubCell"/>
</dbReference>
<proteinExistence type="predicted"/>
<dbReference type="GO" id="GO:0022857">
    <property type="term" value="F:transmembrane transporter activity"/>
    <property type="evidence" value="ECO:0007669"/>
    <property type="project" value="InterPro"/>
</dbReference>
<keyword evidence="4 6" id="KW-1133">Transmembrane helix</keyword>
<feature type="transmembrane region" description="Helical" evidence="6">
    <location>
        <begin position="67"/>
        <end position="88"/>
    </location>
</feature>
<evidence type="ECO:0000256" key="1">
    <source>
        <dbReference type="ARBA" id="ARBA00004651"/>
    </source>
</evidence>
<evidence type="ECO:0000256" key="5">
    <source>
        <dbReference type="ARBA" id="ARBA00023136"/>
    </source>
</evidence>
<feature type="transmembrane region" description="Helical" evidence="6">
    <location>
        <begin position="299"/>
        <end position="319"/>
    </location>
</feature>
<evidence type="ECO:0000256" key="3">
    <source>
        <dbReference type="ARBA" id="ARBA00022692"/>
    </source>
</evidence>
<evidence type="ECO:0000313" key="9">
    <source>
        <dbReference type="Proteomes" id="UP000027584"/>
    </source>
</evidence>
<dbReference type="AlphaFoldDB" id="A0A060RKR8"/>
<keyword evidence="5 6" id="KW-0472">Membrane</keyword>
<accession>A0A060RKR8</accession>